<dbReference type="GO" id="GO:0052927">
    <property type="term" value="F:CC tRNA cytidylyltransferase activity"/>
    <property type="evidence" value="ECO:0007669"/>
    <property type="project" value="TreeGrafter"/>
</dbReference>
<keyword evidence="2 4" id="KW-0808">Transferase</keyword>
<reference evidence="7 8" key="1">
    <citation type="submission" date="2016-07" db="EMBL/GenBank/DDBJ databases">
        <title>Pervasive Adenine N6-methylation of Active Genes in Fungi.</title>
        <authorList>
            <consortium name="DOE Joint Genome Institute"/>
            <person name="Mondo S.J."/>
            <person name="Dannebaum R.O."/>
            <person name="Kuo R.C."/>
            <person name="Labutti K."/>
            <person name="Haridas S."/>
            <person name="Kuo A."/>
            <person name="Salamov A."/>
            <person name="Ahrendt S.R."/>
            <person name="Lipzen A."/>
            <person name="Sullivan W."/>
            <person name="Andreopoulos W.B."/>
            <person name="Clum A."/>
            <person name="Lindquist E."/>
            <person name="Daum C."/>
            <person name="Ramamoorthy G.K."/>
            <person name="Gryganskyi A."/>
            <person name="Culley D."/>
            <person name="Magnuson J.K."/>
            <person name="James T.Y."/>
            <person name="O'Malley M.A."/>
            <person name="Stajich J.E."/>
            <person name="Spatafora J.W."/>
            <person name="Visel A."/>
            <person name="Grigoriev I.V."/>
        </authorList>
    </citation>
    <scope>NUCLEOTIDE SEQUENCE [LARGE SCALE GENOMIC DNA]</scope>
    <source>
        <strain evidence="7 8">NRRL 3116</strain>
    </source>
</reference>
<feature type="compositionally biased region" description="Polar residues" evidence="5">
    <location>
        <begin position="511"/>
        <end position="527"/>
    </location>
</feature>
<dbReference type="Pfam" id="PF01743">
    <property type="entry name" value="PolyA_pol"/>
    <property type="match status" value="1"/>
</dbReference>
<dbReference type="Gene3D" id="3.30.460.10">
    <property type="entry name" value="Beta Polymerase, domain 2"/>
    <property type="match status" value="1"/>
</dbReference>
<dbReference type="FunCoup" id="A0A1Y2G832">
    <property type="interactions" value="578"/>
</dbReference>
<dbReference type="GO" id="GO:0052929">
    <property type="term" value="F:ATP:3'-cytidine-cytidine-tRNA adenylyltransferase activity"/>
    <property type="evidence" value="ECO:0007669"/>
    <property type="project" value="TreeGrafter"/>
</dbReference>
<evidence type="ECO:0000256" key="3">
    <source>
        <dbReference type="ARBA" id="ARBA00022884"/>
    </source>
</evidence>
<dbReference type="PANTHER" id="PTHR13734:SF5">
    <property type="entry name" value="CCA TRNA NUCLEOTIDYLTRANSFERASE, MITOCHONDRIAL"/>
    <property type="match status" value="1"/>
</dbReference>
<dbReference type="CDD" id="cd05398">
    <property type="entry name" value="NT_ClassII-CCAase"/>
    <property type="match status" value="1"/>
</dbReference>
<dbReference type="InParanoid" id="A0A1Y2G832"/>
<gene>
    <name evidence="7" type="ORF">BCR41DRAFT_342383</name>
</gene>
<comment type="similarity">
    <text evidence="1 4">Belongs to the tRNA nucleotidyltransferase/poly(A) polymerase family.</text>
</comment>
<dbReference type="SUPFAM" id="SSF81301">
    <property type="entry name" value="Nucleotidyltransferase"/>
    <property type="match status" value="1"/>
</dbReference>
<feature type="compositionally biased region" description="Basic and acidic residues" evidence="5">
    <location>
        <begin position="541"/>
        <end position="561"/>
    </location>
</feature>
<proteinExistence type="inferred from homology"/>
<dbReference type="STRING" id="64571.A0A1Y2G832"/>
<dbReference type="PANTHER" id="PTHR13734">
    <property type="entry name" value="TRNA-NUCLEOTIDYLTRANSFERASE"/>
    <property type="match status" value="1"/>
</dbReference>
<dbReference type="GO" id="GO:0001680">
    <property type="term" value="P:tRNA 3'-terminal CCA addition"/>
    <property type="evidence" value="ECO:0007669"/>
    <property type="project" value="TreeGrafter"/>
</dbReference>
<organism evidence="7 8">
    <name type="scientific">Lobosporangium transversale</name>
    <dbReference type="NCBI Taxonomy" id="64571"/>
    <lineage>
        <taxon>Eukaryota</taxon>
        <taxon>Fungi</taxon>
        <taxon>Fungi incertae sedis</taxon>
        <taxon>Mucoromycota</taxon>
        <taxon>Mortierellomycotina</taxon>
        <taxon>Mortierellomycetes</taxon>
        <taxon>Mortierellales</taxon>
        <taxon>Mortierellaceae</taxon>
        <taxon>Lobosporangium</taxon>
    </lineage>
</organism>
<dbReference type="SUPFAM" id="SSF81891">
    <property type="entry name" value="Poly A polymerase C-terminal region-like"/>
    <property type="match status" value="1"/>
</dbReference>
<evidence type="ECO:0000313" key="7">
    <source>
        <dbReference type="EMBL" id="ORZ02044.1"/>
    </source>
</evidence>
<dbReference type="Proteomes" id="UP000193648">
    <property type="component" value="Unassembled WGS sequence"/>
</dbReference>
<protein>
    <recommendedName>
        <fullName evidence="6">Poly A polymerase head domain-containing protein</fullName>
    </recommendedName>
</protein>
<dbReference type="GeneID" id="33564130"/>
<feature type="compositionally biased region" description="Basic and acidic residues" evidence="5">
    <location>
        <begin position="501"/>
        <end position="510"/>
    </location>
</feature>
<dbReference type="OrthoDB" id="445712at2759"/>
<keyword evidence="3 4" id="KW-0694">RNA-binding</keyword>
<dbReference type="GO" id="GO:0003723">
    <property type="term" value="F:RNA binding"/>
    <property type="evidence" value="ECO:0007669"/>
    <property type="project" value="UniProtKB-KW"/>
</dbReference>
<evidence type="ECO:0000256" key="4">
    <source>
        <dbReference type="RuleBase" id="RU003953"/>
    </source>
</evidence>
<dbReference type="EMBL" id="MCFF01000061">
    <property type="protein sequence ID" value="ORZ02044.1"/>
    <property type="molecule type" value="Genomic_DNA"/>
</dbReference>
<accession>A0A1Y2G832</accession>
<evidence type="ECO:0000313" key="8">
    <source>
        <dbReference type="Proteomes" id="UP000193648"/>
    </source>
</evidence>
<dbReference type="AlphaFoldDB" id="A0A1Y2G832"/>
<dbReference type="InterPro" id="IPR043519">
    <property type="entry name" value="NT_sf"/>
</dbReference>
<feature type="domain" description="Poly A polymerase head" evidence="6">
    <location>
        <begin position="188"/>
        <end position="327"/>
    </location>
</feature>
<comment type="caution">
    <text evidence="7">The sequence shown here is derived from an EMBL/GenBank/DDBJ whole genome shotgun (WGS) entry which is preliminary data.</text>
</comment>
<dbReference type="RefSeq" id="XP_021876272.1">
    <property type="nucleotide sequence ID" value="XM_022022286.1"/>
</dbReference>
<evidence type="ECO:0000256" key="1">
    <source>
        <dbReference type="ARBA" id="ARBA00007265"/>
    </source>
</evidence>
<evidence type="ECO:0000256" key="5">
    <source>
        <dbReference type="SAM" id="MobiDB-lite"/>
    </source>
</evidence>
<sequence>MKLLLSFRTLTGTSSLHSPVVPNIINCFTIRCVRYSHYFKYCLRDKVLLAQETKSGSLPNIKSKSPSYHIRTCQPQPVRYFHSHSLSSSGSHRYDIFQKAMRSDYSSSAVLTSKRILSAITTTGAVTGEEPTNKDISDITDERGLKRRYETISSPSFIKLTKDERKIFRTLLGAAKYYKSRTNKKVILRVAGGWVRDKLLGISSRDIDIGVEGMTGHHFAKILNEYYISQGKPEKRFVVIPRNHMRSKYLETVIMLIAGMPIDFLNLRSADYNDSMKIPGETDFGSPYEDAHHRDFTINALFYNLHTNTVEDYTGRGVQDLQDGWIRTPLLAYQTFWQDPIRILRCVRFASQLRFQIADDAKQAILQKQEIRKAFSKSISYERVGREMSKILRDDAGRGIAIQLIRELDMYDVIFAPPETSILVKGTSEVRGERGDVDQAFQLAWIMEWLVQIRPWMTAGEDRRRLSRLSYDWDSGLQKLLKETPYLEGAVYMRTTFSNNDNREKNKDSNSNKPSRSNIDIDQNNNILEERGQKNNIVNNEGKEIELKNEGKDKDEDKDENKDDDYEGLSSEELLKRSLFLSTILYPYRNMSTVVNGTGMPASRWICLFRSRVRKINIMMTSKILQGYKDAQGHVNRIISAQSEPSVRNEGSQLDEKVKMVMAIRDIAVTRHNGEHWPGVLLFGLAQELIPNHDQLRQGVIDLDAKAKVIKYSTFMSKAAAYDIEDCYNWQPKVLYKDLLSLGIRFNRRYTWIAEQVYEWELKHPEATKEECLEWVIQNQHLFA</sequence>
<dbReference type="Gene3D" id="1.10.3090.10">
    <property type="entry name" value="cca-adding enzyme, domain 2"/>
    <property type="match status" value="1"/>
</dbReference>
<dbReference type="InterPro" id="IPR002646">
    <property type="entry name" value="PolA_pol_head_dom"/>
</dbReference>
<name>A0A1Y2G832_9FUNG</name>
<keyword evidence="8" id="KW-1185">Reference proteome</keyword>
<evidence type="ECO:0000259" key="6">
    <source>
        <dbReference type="Pfam" id="PF01743"/>
    </source>
</evidence>
<evidence type="ECO:0000256" key="2">
    <source>
        <dbReference type="ARBA" id="ARBA00022679"/>
    </source>
</evidence>
<feature type="region of interest" description="Disordered" evidence="5">
    <location>
        <begin position="498"/>
        <end position="568"/>
    </location>
</feature>